<dbReference type="PANTHER" id="PTHR30435">
    <property type="entry name" value="FLAGELLAR PROTEIN"/>
    <property type="match status" value="1"/>
</dbReference>
<dbReference type="Gene3D" id="2.60.98.20">
    <property type="entry name" value="Flagellar hook protein FlgE"/>
    <property type="match status" value="1"/>
</dbReference>
<dbReference type="AlphaFoldDB" id="A0A9E9LVK5"/>
<evidence type="ECO:0000256" key="3">
    <source>
        <dbReference type="ARBA" id="ARBA00019015"/>
    </source>
</evidence>
<comment type="similarity">
    <text evidence="2 5">Belongs to the flagella basal body rod proteins family.</text>
</comment>
<dbReference type="InterPro" id="IPR001444">
    <property type="entry name" value="Flag_bb_rod_N"/>
</dbReference>
<evidence type="ECO:0000313" key="11">
    <source>
        <dbReference type="Proteomes" id="UP001156215"/>
    </source>
</evidence>
<dbReference type="RefSeq" id="WP_269308527.1">
    <property type="nucleotide sequence ID" value="NZ_CP098242.1"/>
</dbReference>
<evidence type="ECO:0000259" key="7">
    <source>
        <dbReference type="Pfam" id="PF06429"/>
    </source>
</evidence>
<evidence type="ECO:0000256" key="1">
    <source>
        <dbReference type="ARBA" id="ARBA00004117"/>
    </source>
</evidence>
<accession>A0A9E9LVK5</accession>
<dbReference type="PROSITE" id="PS00588">
    <property type="entry name" value="FLAGELLA_BB_ROD"/>
    <property type="match status" value="1"/>
</dbReference>
<evidence type="ECO:0000256" key="5">
    <source>
        <dbReference type="RuleBase" id="RU362116"/>
    </source>
</evidence>
<dbReference type="InterPro" id="IPR037058">
    <property type="entry name" value="Falgellar_hook_FlgE_sf"/>
</dbReference>
<dbReference type="SUPFAM" id="SSF117143">
    <property type="entry name" value="Flagellar hook protein flgE"/>
    <property type="match status" value="1"/>
</dbReference>
<dbReference type="InterPro" id="IPR053967">
    <property type="entry name" value="LlgE_F_G-like_D1"/>
</dbReference>
<dbReference type="InterPro" id="IPR037925">
    <property type="entry name" value="FlgE/F/G-like"/>
</dbReference>
<dbReference type="Pfam" id="PF22692">
    <property type="entry name" value="LlgE_F_G_D1"/>
    <property type="match status" value="1"/>
</dbReference>
<dbReference type="Proteomes" id="UP001156215">
    <property type="component" value="Chromosome"/>
</dbReference>
<dbReference type="GO" id="GO:0071978">
    <property type="term" value="P:bacterial-type flagellum-dependent swarming motility"/>
    <property type="evidence" value="ECO:0007669"/>
    <property type="project" value="TreeGrafter"/>
</dbReference>
<dbReference type="InterPro" id="IPR020013">
    <property type="entry name" value="Flagellar_FlgE/F/G"/>
</dbReference>
<keyword evidence="10" id="KW-0966">Cell projection</keyword>
<dbReference type="Pfam" id="PF00460">
    <property type="entry name" value="Flg_bb_rod"/>
    <property type="match status" value="1"/>
</dbReference>
<evidence type="ECO:0000313" key="10">
    <source>
        <dbReference type="EMBL" id="WAW09527.1"/>
    </source>
</evidence>
<evidence type="ECO:0000259" key="6">
    <source>
        <dbReference type="Pfam" id="PF00460"/>
    </source>
</evidence>
<reference evidence="10" key="1">
    <citation type="journal article" date="2022" name="Front. Microbiol.">
        <title>New perspectives on an old grouping: The genomic and phenotypic variability of Oxalobacter formigenes and the implications for calcium oxalate stone prevention.</title>
        <authorList>
            <person name="Chmiel J.A."/>
            <person name="Carr C."/>
            <person name="Stuivenberg G.A."/>
            <person name="Venema R."/>
            <person name="Chanyi R.M."/>
            <person name="Al K.F."/>
            <person name="Giguere D."/>
            <person name="Say H."/>
            <person name="Akouris P.P."/>
            <person name="Dominguez Romero S.A."/>
            <person name="Kwong A."/>
            <person name="Tai V."/>
            <person name="Koval S.F."/>
            <person name="Razvi H."/>
            <person name="Bjazevic J."/>
            <person name="Burton J.P."/>
        </authorList>
    </citation>
    <scope>NUCLEOTIDE SEQUENCE</scope>
    <source>
        <strain evidence="10">WoOx3</strain>
    </source>
</reference>
<keyword evidence="4 5" id="KW-0975">Bacterial flagellum</keyword>
<evidence type="ECO:0000256" key="4">
    <source>
        <dbReference type="ARBA" id="ARBA00023143"/>
    </source>
</evidence>
<protein>
    <recommendedName>
        <fullName evidence="3 5">Flagellar hook protein FlgE</fullName>
    </recommendedName>
</protein>
<dbReference type="EMBL" id="CP098242">
    <property type="protein sequence ID" value="WAW09527.1"/>
    <property type="molecule type" value="Genomic_DNA"/>
</dbReference>
<dbReference type="InterPro" id="IPR011491">
    <property type="entry name" value="FlgE_D2"/>
</dbReference>
<feature type="domain" description="Flagellar hook protein FlgE/F/G-like D1" evidence="9">
    <location>
        <begin position="83"/>
        <end position="125"/>
    </location>
</feature>
<gene>
    <name evidence="10" type="primary">flgE</name>
    <name evidence="10" type="ORF">NB640_09805</name>
</gene>
<keyword evidence="11" id="KW-1185">Reference proteome</keyword>
<proteinExistence type="inferred from homology"/>
<organism evidence="10 11">
    <name type="scientific">Oxalobacter vibrioformis</name>
    <dbReference type="NCBI Taxonomy" id="933080"/>
    <lineage>
        <taxon>Bacteria</taxon>
        <taxon>Pseudomonadati</taxon>
        <taxon>Pseudomonadota</taxon>
        <taxon>Betaproteobacteria</taxon>
        <taxon>Burkholderiales</taxon>
        <taxon>Oxalobacteraceae</taxon>
        <taxon>Oxalobacter</taxon>
    </lineage>
</organism>
<dbReference type="GO" id="GO:0005829">
    <property type="term" value="C:cytosol"/>
    <property type="evidence" value="ECO:0007669"/>
    <property type="project" value="TreeGrafter"/>
</dbReference>
<dbReference type="InterPro" id="IPR010930">
    <property type="entry name" value="Flg_bb/hook_C_dom"/>
</dbReference>
<feature type="domain" description="Flagellar basal-body/hook protein C-terminal" evidence="7">
    <location>
        <begin position="391"/>
        <end position="432"/>
    </location>
</feature>
<name>A0A9E9LVK5_9BURK</name>
<dbReference type="InterPro" id="IPR019776">
    <property type="entry name" value="Flagellar_basal_body_rod_CS"/>
</dbReference>
<keyword evidence="10" id="KW-0282">Flagellum</keyword>
<evidence type="ECO:0000256" key="2">
    <source>
        <dbReference type="ARBA" id="ARBA00009677"/>
    </source>
</evidence>
<feature type="domain" description="Flagellar basal body rod protein N-terminal" evidence="6">
    <location>
        <begin position="6"/>
        <end position="33"/>
    </location>
</feature>
<feature type="domain" description="Flagellar hook protein FlgE D2" evidence="8">
    <location>
        <begin position="163"/>
        <end position="314"/>
    </location>
</feature>
<dbReference type="Pfam" id="PF07559">
    <property type="entry name" value="FlgE_D2"/>
    <property type="match status" value="1"/>
</dbReference>
<dbReference type="PANTHER" id="PTHR30435:SF1">
    <property type="entry name" value="FLAGELLAR HOOK PROTEIN FLGE"/>
    <property type="match status" value="1"/>
</dbReference>
<dbReference type="GO" id="GO:0009424">
    <property type="term" value="C:bacterial-type flagellum hook"/>
    <property type="evidence" value="ECO:0007669"/>
    <property type="project" value="TreeGrafter"/>
</dbReference>
<evidence type="ECO:0000259" key="9">
    <source>
        <dbReference type="Pfam" id="PF22692"/>
    </source>
</evidence>
<comment type="subcellular location">
    <subcellularLocation>
        <location evidence="1 5">Bacterial flagellum basal body</location>
    </subcellularLocation>
</comment>
<sequence length="433" mass="46442">MGFQQGLSGLKAASTSLDVIGNNVANASTVGFKQGQAQFSDIYSMTMHTAASNQVGIGVSVMRVQQQFTQGNVTPSANSLDLAINGNGFFRFQDELGSVLYSRNGQLELTKEGYLVNGANHKLTGFPVDPNTGLVASGAATVIQLSTEYIEPKITSQVTSLLNFDSREDVIDQTTHPFDVNDPLSYNDATAIDVYDSLGNMHVLQTFYVRTTDTMPSTWAVYAYADGLYIGDTAGVADPNPGVVNPIGYLRFNDYGQPQDAYASDGSTLLPGFQLSVEIPAMAGAADFDFTIDYTGTTQYGSNFAVNDNQQDGYASGRLTGFTVDPYGNVLGRYSNGEAKVLAQVCLVAFRNPNGLNPVGDNEWVETLESGAPIIGSPLTASLGQINDYSIEESNVDLTEELVDMIVAQRVYQANAQTIKTQDAILQTLVSMR</sequence>
<evidence type="ECO:0000259" key="8">
    <source>
        <dbReference type="Pfam" id="PF07559"/>
    </source>
</evidence>
<keyword evidence="10" id="KW-0969">Cilium</keyword>
<dbReference type="NCBIfam" id="TIGR03506">
    <property type="entry name" value="FlgEFG_subfam"/>
    <property type="match status" value="1"/>
</dbReference>
<comment type="function">
    <text evidence="5">A flexible structure which links the flagellar filament to the drive apparatus in the basal body.</text>
</comment>
<dbReference type="NCBIfam" id="NF004238">
    <property type="entry name" value="PRK05682.1-1"/>
    <property type="match status" value="1"/>
</dbReference>
<dbReference type="KEGG" id="ovb:NB640_09805"/>
<dbReference type="Pfam" id="PF06429">
    <property type="entry name" value="Flg_bbr_C"/>
    <property type="match status" value="1"/>
</dbReference>
<dbReference type="GO" id="GO:0009425">
    <property type="term" value="C:bacterial-type flagellum basal body"/>
    <property type="evidence" value="ECO:0007669"/>
    <property type="project" value="UniProtKB-SubCell"/>
</dbReference>